<dbReference type="SUPFAM" id="SSF142764">
    <property type="entry name" value="YgbK-like"/>
    <property type="match status" value="1"/>
</dbReference>
<dbReference type="InterPro" id="IPR031475">
    <property type="entry name" value="NBD_C"/>
</dbReference>
<keyword evidence="2" id="KW-0808">Transferase</keyword>
<evidence type="ECO:0000313" key="11">
    <source>
        <dbReference type="Proteomes" id="UP000011625"/>
    </source>
</evidence>
<keyword evidence="5" id="KW-0067">ATP-binding</keyword>
<keyword evidence="6" id="KW-0119">Carbohydrate metabolism</keyword>
<dbReference type="GO" id="GO:0005524">
    <property type="term" value="F:ATP binding"/>
    <property type="evidence" value="ECO:0007669"/>
    <property type="project" value="UniProtKB-KW"/>
</dbReference>
<keyword evidence="3" id="KW-0547">Nucleotide-binding</keyword>
<feature type="region of interest" description="Disordered" evidence="7">
    <location>
        <begin position="257"/>
        <end position="280"/>
    </location>
</feature>
<feature type="compositionally biased region" description="Pro residues" evidence="7">
    <location>
        <begin position="269"/>
        <end position="278"/>
    </location>
</feature>
<comment type="caution">
    <text evidence="10">The sequence shown here is derived from an EMBL/GenBank/DDBJ whole genome shotgun (WGS) entry which is preliminary data.</text>
</comment>
<gene>
    <name evidence="10" type="ORF">C450_20026</name>
</gene>
<dbReference type="Gene3D" id="3.40.50.10840">
    <property type="entry name" value="Putative sugar-binding, N-terminal domain"/>
    <property type="match status" value="1"/>
</dbReference>
<dbReference type="InterPro" id="IPR010737">
    <property type="entry name" value="4-carb_acid_sugar_kinase_N"/>
</dbReference>
<evidence type="ECO:0000259" key="8">
    <source>
        <dbReference type="Pfam" id="PF07005"/>
    </source>
</evidence>
<dbReference type="PATRIC" id="fig|1227456.3.peg.4050"/>
<keyword evidence="11" id="KW-1185">Reference proteome</keyword>
<feature type="region of interest" description="Disordered" evidence="7">
    <location>
        <begin position="42"/>
        <end position="63"/>
    </location>
</feature>
<name>M0MRC9_9EURY</name>
<dbReference type="STRING" id="1227456.C450_20026"/>
<evidence type="ECO:0000256" key="3">
    <source>
        <dbReference type="ARBA" id="ARBA00022741"/>
    </source>
</evidence>
<dbReference type="InterPro" id="IPR042213">
    <property type="entry name" value="NBD_C_sf"/>
</dbReference>
<evidence type="ECO:0000256" key="4">
    <source>
        <dbReference type="ARBA" id="ARBA00022777"/>
    </source>
</evidence>
<dbReference type="InterPro" id="IPR037051">
    <property type="entry name" value="4-carb_acid_sugar_kinase_N_sf"/>
</dbReference>
<dbReference type="EMBL" id="AOME01000100">
    <property type="protein sequence ID" value="EMA48176.1"/>
    <property type="molecule type" value="Genomic_DNA"/>
</dbReference>
<dbReference type="Proteomes" id="UP000011625">
    <property type="component" value="Unassembled WGS sequence"/>
</dbReference>
<evidence type="ECO:0000256" key="5">
    <source>
        <dbReference type="ARBA" id="ARBA00022840"/>
    </source>
</evidence>
<dbReference type="AlphaFoldDB" id="M0MRC9"/>
<accession>M0MRC9</accession>
<feature type="domain" description="Four-carbon acid sugar kinase nucleotide binding" evidence="9">
    <location>
        <begin position="288"/>
        <end position="452"/>
    </location>
</feature>
<dbReference type="Gene3D" id="3.40.980.20">
    <property type="entry name" value="Four-carbon acid sugar kinase, nucleotide binding domain"/>
    <property type="match status" value="1"/>
</dbReference>
<proteinExistence type="inferred from homology"/>
<evidence type="ECO:0000256" key="6">
    <source>
        <dbReference type="ARBA" id="ARBA00023277"/>
    </source>
</evidence>
<evidence type="ECO:0000256" key="2">
    <source>
        <dbReference type="ARBA" id="ARBA00022679"/>
    </source>
</evidence>
<dbReference type="Pfam" id="PF17042">
    <property type="entry name" value="NBD_C"/>
    <property type="match status" value="1"/>
</dbReference>
<evidence type="ECO:0000256" key="1">
    <source>
        <dbReference type="ARBA" id="ARBA00005715"/>
    </source>
</evidence>
<organism evidence="10 11">
    <name type="scientific">Halococcus salifodinae DSM 8989</name>
    <dbReference type="NCBI Taxonomy" id="1227456"/>
    <lineage>
        <taxon>Archaea</taxon>
        <taxon>Methanobacteriati</taxon>
        <taxon>Methanobacteriota</taxon>
        <taxon>Stenosarchaea group</taxon>
        <taxon>Halobacteria</taxon>
        <taxon>Halobacteriales</taxon>
        <taxon>Halococcaceae</taxon>
        <taxon>Halococcus</taxon>
    </lineage>
</organism>
<evidence type="ECO:0000313" key="10">
    <source>
        <dbReference type="EMBL" id="EMA48176.1"/>
    </source>
</evidence>
<feature type="domain" description="Four-carbon acid sugar kinase N-terminal" evidence="8">
    <location>
        <begin position="17"/>
        <end position="264"/>
    </location>
</feature>
<evidence type="ECO:0000256" key="7">
    <source>
        <dbReference type="SAM" id="MobiDB-lite"/>
    </source>
</evidence>
<dbReference type="Pfam" id="PF07005">
    <property type="entry name" value="SBD_N"/>
    <property type="match status" value="1"/>
</dbReference>
<protein>
    <submittedName>
        <fullName evidence="10">YgbK domain-containing protein</fullName>
    </submittedName>
</protein>
<reference evidence="10 11" key="1">
    <citation type="journal article" date="2014" name="PLoS Genet.">
        <title>Phylogenetically driven sequencing of extremely halophilic archaea reveals strategies for static and dynamic osmo-response.</title>
        <authorList>
            <person name="Becker E.A."/>
            <person name="Seitzer P.M."/>
            <person name="Tritt A."/>
            <person name="Larsen D."/>
            <person name="Krusor M."/>
            <person name="Yao A.I."/>
            <person name="Wu D."/>
            <person name="Madern D."/>
            <person name="Eisen J.A."/>
            <person name="Darling A.E."/>
            <person name="Facciotti M.T."/>
        </authorList>
    </citation>
    <scope>NUCLEOTIDE SEQUENCE [LARGE SCALE GENOMIC DNA]</scope>
    <source>
        <strain evidence="10 11">DSM 8989</strain>
    </source>
</reference>
<dbReference type="GO" id="GO:0016301">
    <property type="term" value="F:kinase activity"/>
    <property type="evidence" value="ECO:0007669"/>
    <property type="project" value="UniProtKB-KW"/>
</dbReference>
<keyword evidence="4" id="KW-0418">Kinase</keyword>
<sequence length="467" mass="46269">MFFAPGAEPVAMTRRVLVVADDLTGAIDAGHEFAARGRRTTVRVGGGDEPTGDAAETSPDGTPVTVVDTDSRYDDADAARASVTAAVRGTVAADPDAVVYKKVDSTLRGNVAAEVTAARDATGRPLALVAPAFPANGRLTAEGHHLIDGAPVTATAAGDDAKAPATSHLPRLLAESDEGRDRVSAPCDAVPRVAAATVARGPDAVVERLTALNASGARDEPSSAAATGSLVACDAVHDDHLAALAAGADPGSTVFAGSGGLARHVPLPEGGPQPPTVEPTPAVDRRALAVVGSVAPATLNQVSRVPDDRVVRLDAAAAVRDPEAAANHAAAACLDRLEASGRALVTAATERDDVAAASETGRAAGLRPDDVGDRVAAALSTTAGAVWRDDDPPTDSLLTGGAVARASLDALGAAAVAPTGRKLDAGVPVGVVRGGVADGTPLVTKAGAFGGDGVIANYLDGVVGDDA</sequence>
<comment type="similarity">
    <text evidence="1">Belongs to the four-carbon acid sugar kinase family.</text>
</comment>
<evidence type="ECO:0000259" key="9">
    <source>
        <dbReference type="Pfam" id="PF17042"/>
    </source>
</evidence>